<dbReference type="InterPro" id="IPR027275">
    <property type="entry name" value="PRC-brl_dom"/>
</dbReference>
<dbReference type="InterPro" id="IPR011033">
    <property type="entry name" value="PRC_barrel-like_sf"/>
</dbReference>
<dbReference type="RefSeq" id="WP_209649275.1">
    <property type="nucleotide sequence ID" value="NZ_JAGGLL010000001.1"/>
</dbReference>
<reference evidence="2 3" key="1">
    <citation type="submission" date="2021-03" db="EMBL/GenBank/DDBJ databases">
        <title>Genomic Encyclopedia of Type Strains, Phase IV (KMG-IV): sequencing the most valuable type-strain genomes for metagenomic binning, comparative biology and taxonomic classification.</title>
        <authorList>
            <person name="Goeker M."/>
        </authorList>
    </citation>
    <scope>NUCLEOTIDE SEQUENCE [LARGE SCALE GENOMIC DNA]</scope>
    <source>
        <strain evidence="2 3">DSM 28650</strain>
    </source>
</reference>
<organism evidence="2 3">
    <name type="scientific">Clostridium punense</name>
    <dbReference type="NCBI Taxonomy" id="1054297"/>
    <lineage>
        <taxon>Bacteria</taxon>
        <taxon>Bacillati</taxon>
        <taxon>Bacillota</taxon>
        <taxon>Clostridia</taxon>
        <taxon>Eubacteriales</taxon>
        <taxon>Clostridiaceae</taxon>
        <taxon>Clostridium</taxon>
    </lineage>
</organism>
<sequence length="87" mass="9898">MESTMFAINSLKVMEIIDINTGSKLGYIKDFKINCENHKIESIVLPTEKNGWFGKSQDVEIPWEKIKKIGIDVILVDGEGIVECQER</sequence>
<proteinExistence type="predicted"/>
<evidence type="ECO:0000313" key="3">
    <source>
        <dbReference type="Proteomes" id="UP001519308"/>
    </source>
</evidence>
<dbReference type="NCBIfam" id="TIGR02888">
    <property type="entry name" value="spore_YlmC_YmxH"/>
    <property type="match status" value="1"/>
</dbReference>
<protein>
    <submittedName>
        <fullName evidence="2">YlmC/YmxH family sporulation protein</fullName>
    </submittedName>
</protein>
<dbReference type="SUPFAM" id="SSF50346">
    <property type="entry name" value="PRC-barrel domain"/>
    <property type="match status" value="1"/>
</dbReference>
<evidence type="ECO:0000259" key="1">
    <source>
        <dbReference type="Pfam" id="PF05239"/>
    </source>
</evidence>
<accession>A0ABS4JXY1</accession>
<dbReference type="PANTHER" id="PTHR40061:SF1">
    <property type="entry name" value="SPORULATION PROTEIN YLMC-RELATED"/>
    <property type="match status" value="1"/>
</dbReference>
<gene>
    <name evidence="2" type="ORF">J2Z44_000164</name>
</gene>
<feature type="domain" description="PRC-barrel" evidence="1">
    <location>
        <begin position="4"/>
        <end position="77"/>
    </location>
</feature>
<name>A0ABS4JXY1_9CLOT</name>
<dbReference type="Pfam" id="PF05239">
    <property type="entry name" value="PRC"/>
    <property type="match status" value="1"/>
</dbReference>
<dbReference type="InterPro" id="IPR014238">
    <property type="entry name" value="Spore_YlmC/YmxH"/>
</dbReference>
<dbReference type="PANTHER" id="PTHR40061">
    <property type="entry name" value="SPORULATION PROTEIN YLMC-RELATED"/>
    <property type="match status" value="1"/>
</dbReference>
<dbReference type="Gene3D" id="2.30.30.240">
    <property type="entry name" value="PRC-barrel domain"/>
    <property type="match status" value="1"/>
</dbReference>
<dbReference type="Proteomes" id="UP001519308">
    <property type="component" value="Unassembled WGS sequence"/>
</dbReference>
<dbReference type="EMBL" id="JAGGLL010000001">
    <property type="protein sequence ID" value="MBP2020383.1"/>
    <property type="molecule type" value="Genomic_DNA"/>
</dbReference>
<keyword evidence="3" id="KW-1185">Reference proteome</keyword>
<evidence type="ECO:0000313" key="2">
    <source>
        <dbReference type="EMBL" id="MBP2020383.1"/>
    </source>
</evidence>
<comment type="caution">
    <text evidence="2">The sequence shown here is derived from an EMBL/GenBank/DDBJ whole genome shotgun (WGS) entry which is preliminary data.</text>
</comment>